<dbReference type="InterPro" id="IPR003029">
    <property type="entry name" value="S1_domain"/>
</dbReference>
<dbReference type="SUPFAM" id="SSF110324">
    <property type="entry name" value="Ribosomal L27 protein-like"/>
    <property type="match status" value="1"/>
</dbReference>
<dbReference type="GO" id="GO:0005737">
    <property type="term" value="C:cytoplasm"/>
    <property type="evidence" value="ECO:0007669"/>
    <property type="project" value="UniProtKB-SubCell"/>
</dbReference>
<feature type="compositionally biased region" description="Basic and acidic residues" evidence="5">
    <location>
        <begin position="255"/>
        <end position="265"/>
    </location>
</feature>
<keyword evidence="8" id="KW-1185">Reference proteome</keyword>
<dbReference type="GO" id="GO:0008143">
    <property type="term" value="F:poly(A) binding"/>
    <property type="evidence" value="ECO:0007669"/>
    <property type="project" value="InterPro"/>
</dbReference>
<comment type="similarity">
    <text evidence="4">Belongs to the RRP4 family.</text>
</comment>
<dbReference type="InterPro" id="IPR026699">
    <property type="entry name" value="Exosome_RNA_bind1/RRP40/RRP4"/>
</dbReference>
<dbReference type="InterPro" id="IPR004087">
    <property type="entry name" value="KH_dom"/>
</dbReference>
<dbReference type="InterPro" id="IPR036612">
    <property type="entry name" value="KH_dom_type_1_sf"/>
</dbReference>
<dbReference type="OrthoDB" id="35160at2157"/>
<evidence type="ECO:0000256" key="2">
    <source>
        <dbReference type="ARBA" id="ARBA00022835"/>
    </source>
</evidence>
<feature type="compositionally biased region" description="Acidic residues" evidence="5">
    <location>
        <begin position="232"/>
        <end position="241"/>
    </location>
</feature>
<dbReference type="HAMAP" id="MF_00623">
    <property type="entry name" value="Exosome_Rrp4"/>
    <property type="match status" value="1"/>
</dbReference>
<dbReference type="PANTHER" id="PTHR21321:SF4">
    <property type="entry name" value="EXOSOME COMPLEX COMPONENT RRP4"/>
    <property type="match status" value="1"/>
</dbReference>
<dbReference type="Pfam" id="PF21262">
    <property type="entry name" value="RRP40_S1"/>
    <property type="match status" value="1"/>
</dbReference>
<name>D2RH02_ARCPA</name>
<dbReference type="PANTHER" id="PTHR21321">
    <property type="entry name" value="PNAS-3 RELATED"/>
    <property type="match status" value="1"/>
</dbReference>
<evidence type="ECO:0000313" key="7">
    <source>
        <dbReference type="EMBL" id="ADB57577.1"/>
    </source>
</evidence>
<protein>
    <recommendedName>
        <fullName evidence="4">Exosome complex component Rrp4</fullName>
    </recommendedName>
</protein>
<dbReference type="NCBIfam" id="NF003181">
    <property type="entry name" value="PRK04163.1-1"/>
    <property type="match status" value="1"/>
</dbReference>
<comment type="subcellular location">
    <subcellularLocation>
        <location evidence="4">Cytoplasm</location>
    </subcellularLocation>
</comment>
<keyword evidence="3 4" id="KW-0694">RNA-binding</keyword>
<dbReference type="EMBL" id="CP001857">
    <property type="protein sequence ID" value="ADB57577.1"/>
    <property type="molecule type" value="Genomic_DNA"/>
</dbReference>
<dbReference type="GO" id="GO:0034475">
    <property type="term" value="P:U4 snRNA 3'-end processing"/>
    <property type="evidence" value="ECO:0007669"/>
    <property type="project" value="TreeGrafter"/>
</dbReference>
<dbReference type="InterPro" id="IPR012340">
    <property type="entry name" value="NA-bd_OB-fold"/>
</dbReference>
<dbReference type="Pfam" id="PF22625">
    <property type="entry name" value="ECR1_N_2"/>
    <property type="match status" value="1"/>
</dbReference>
<dbReference type="SMART" id="SM00322">
    <property type="entry name" value="KH"/>
    <property type="match status" value="1"/>
</dbReference>
<evidence type="ECO:0000256" key="3">
    <source>
        <dbReference type="ARBA" id="ARBA00022884"/>
    </source>
</evidence>
<comment type="subunit">
    <text evidence="4">Component of the archaeal exosome complex. Forms a trimer of Rrp4 and/or Csl4 subunits. The trimer associates with an hexameric ring-like arrangement composed of 3 Rrp41-Rrp42 heterodimers.</text>
</comment>
<dbReference type="GeneID" id="8739170"/>
<keyword evidence="2 4" id="KW-0271">Exosome</keyword>
<dbReference type="Gene3D" id="2.40.50.100">
    <property type="match status" value="1"/>
</dbReference>
<dbReference type="eggNOG" id="arCOG00678">
    <property type="taxonomic scope" value="Archaea"/>
</dbReference>
<dbReference type="STRING" id="572546.Arcpr_0511"/>
<evidence type="ECO:0000259" key="6">
    <source>
        <dbReference type="PROSITE" id="PS50126"/>
    </source>
</evidence>
<dbReference type="SUPFAM" id="SSF54791">
    <property type="entry name" value="Eukaryotic type KH-domain (KH-domain type I)"/>
    <property type="match status" value="1"/>
</dbReference>
<dbReference type="GO" id="GO:0071051">
    <property type="term" value="P:poly(A)-dependent snoRNA 3'-end processing"/>
    <property type="evidence" value="ECO:0007669"/>
    <property type="project" value="TreeGrafter"/>
</dbReference>
<dbReference type="InterPro" id="IPR004088">
    <property type="entry name" value="KH_dom_type_1"/>
</dbReference>
<dbReference type="InterPro" id="IPR054371">
    <property type="entry name" value="RRP4_N"/>
</dbReference>
<evidence type="ECO:0000256" key="5">
    <source>
        <dbReference type="SAM" id="MobiDB-lite"/>
    </source>
</evidence>
<keyword evidence="1 4" id="KW-0963">Cytoplasm</keyword>
<proteinExistence type="inferred from homology"/>
<dbReference type="CDD" id="cd22524">
    <property type="entry name" value="KH-I_Rrp4_prokar"/>
    <property type="match status" value="1"/>
</dbReference>
<organism evidence="7 8">
    <name type="scientific">Archaeoglobus profundus (strain DSM 5631 / JCM 9629 / NBRC 100127 / Av18)</name>
    <dbReference type="NCBI Taxonomy" id="572546"/>
    <lineage>
        <taxon>Archaea</taxon>
        <taxon>Methanobacteriati</taxon>
        <taxon>Methanobacteriota</taxon>
        <taxon>Archaeoglobi</taxon>
        <taxon>Archaeoglobales</taxon>
        <taxon>Archaeoglobaceae</taxon>
        <taxon>Archaeoglobus</taxon>
    </lineage>
</organism>
<dbReference type="PaxDb" id="572546-Arcpr_0511"/>
<dbReference type="AlphaFoldDB" id="D2RH02"/>
<dbReference type="Pfam" id="PF15985">
    <property type="entry name" value="KH_6"/>
    <property type="match status" value="1"/>
</dbReference>
<dbReference type="GO" id="GO:0000467">
    <property type="term" value="P:exonucleolytic trimming to generate mature 3'-end of 5.8S rRNA from tricistronic rRNA transcript (SSU-rRNA, 5.8S rRNA, LSU-rRNA)"/>
    <property type="evidence" value="ECO:0007669"/>
    <property type="project" value="TreeGrafter"/>
</dbReference>
<dbReference type="KEGG" id="apo:Arcpr_0511"/>
<accession>D2RH02</accession>
<dbReference type="PROSITE" id="PS50084">
    <property type="entry name" value="KH_TYPE_1"/>
    <property type="match status" value="1"/>
</dbReference>
<dbReference type="PROSITE" id="PS50126">
    <property type="entry name" value="S1"/>
    <property type="match status" value="1"/>
</dbReference>
<evidence type="ECO:0000313" key="8">
    <source>
        <dbReference type="Proteomes" id="UP000001901"/>
    </source>
</evidence>
<comment type="function">
    <text evidence="4">Non-catalytic component of the exosome, which is a complex involved in RNA degradation. Increases the RNA binding and the efficiency of RNA degradation. Confers strong poly(A) specificity to the exosome.</text>
</comment>
<dbReference type="HOGENOM" id="CLU_071769_0_0_2"/>
<feature type="domain" description="S1 motif" evidence="6">
    <location>
        <begin position="62"/>
        <end position="131"/>
    </location>
</feature>
<dbReference type="SUPFAM" id="SSF50249">
    <property type="entry name" value="Nucleic acid-binding proteins"/>
    <property type="match status" value="1"/>
</dbReference>
<dbReference type="GO" id="GO:0000178">
    <property type="term" value="C:exosome (RNase complex)"/>
    <property type="evidence" value="ECO:0007669"/>
    <property type="project" value="UniProtKB-KW"/>
</dbReference>
<gene>
    <name evidence="4" type="primary">rrp4</name>
    <name evidence="7" type="ordered locus">Arcpr_0511</name>
</gene>
<evidence type="ECO:0000256" key="4">
    <source>
        <dbReference type="HAMAP-Rule" id="MF_00623"/>
    </source>
</evidence>
<sequence length="281" mass="31505">MAEVSRKIVLPGDLLSTNPKTAGPNTYVEGNKVYARVLGLLDKTETMVKVIPLKGRYVPSLGDTVIGIVKEVTANGWIVDILSPYVAFLPVQENPAMRPNKKPNEVLDIGDAIIAKVMNIDPKMRVTLTMKDKLCRPIRVGRIVVINPTRVPRVIGKKGSMIKLLKSELDVQIIVGQNGLIWINGDRRKVSIAEEAIYIIEQEAHTEGLTDRIAEFIKKRKVEMGLAKPEEVEKEEVEEKAEELGKTEVEEERTEEVKMEEKPEESLEIPPEIPEERLKGE</sequence>
<reference evidence="7 8" key="1">
    <citation type="journal article" date="2010" name="Stand. Genomic Sci.">
        <title>Complete genome sequence of Archaeoglobus profundus type strain (AV18).</title>
        <authorList>
            <person name="von Jan M."/>
            <person name="Lapidus A."/>
            <person name="Del Rio T.G."/>
            <person name="Copeland A."/>
            <person name="Tice H."/>
            <person name="Cheng J.F."/>
            <person name="Lucas S."/>
            <person name="Chen F."/>
            <person name="Nolan M."/>
            <person name="Goodwin L."/>
            <person name="Han C."/>
            <person name="Pitluck S."/>
            <person name="Liolios K."/>
            <person name="Ivanova N."/>
            <person name="Mavromatis K."/>
            <person name="Ovchinnikova G."/>
            <person name="Chertkov O."/>
            <person name="Pati A."/>
            <person name="Chen A."/>
            <person name="Palaniappan K."/>
            <person name="Land M."/>
            <person name="Hauser L."/>
            <person name="Chang Y.J."/>
            <person name="Jeffries C.D."/>
            <person name="Saunders E."/>
            <person name="Brettin T."/>
            <person name="Detter J.C."/>
            <person name="Chain P."/>
            <person name="Eichinger K."/>
            <person name="Huber H."/>
            <person name="Spring S."/>
            <person name="Rohde M."/>
            <person name="Goker M."/>
            <person name="Wirth R."/>
            <person name="Woyke T."/>
            <person name="Bristow J."/>
            <person name="Eisen J.A."/>
            <person name="Markowitz V."/>
            <person name="Hugenholtz P."/>
            <person name="Kyrpides N.C."/>
            <person name="Klenk H.P."/>
        </authorList>
    </citation>
    <scope>NUCLEOTIDE SEQUENCE [LARGE SCALE GENOMIC DNA]</scope>
    <source>
        <strain evidence="8">DSM 5631 / JCM 9629 / NBRC 100127 / Av18</strain>
    </source>
</reference>
<dbReference type="Gene3D" id="2.40.50.140">
    <property type="entry name" value="Nucleic acid-binding proteins"/>
    <property type="match status" value="1"/>
</dbReference>
<feature type="region of interest" description="Disordered" evidence="5">
    <location>
        <begin position="228"/>
        <end position="281"/>
    </location>
</feature>
<evidence type="ECO:0000256" key="1">
    <source>
        <dbReference type="ARBA" id="ARBA00022490"/>
    </source>
</evidence>
<dbReference type="Proteomes" id="UP000001901">
    <property type="component" value="Chromosome"/>
</dbReference>
<dbReference type="InterPro" id="IPR023474">
    <property type="entry name" value="Rrp4"/>
</dbReference>
<dbReference type="RefSeq" id="WP_012939913.1">
    <property type="nucleotide sequence ID" value="NC_013741.1"/>
</dbReference>
<dbReference type="SMART" id="SM00316">
    <property type="entry name" value="S1"/>
    <property type="match status" value="1"/>
</dbReference>
<dbReference type="Gene3D" id="3.30.1370.10">
    <property type="entry name" value="K Homology domain, type 1"/>
    <property type="match status" value="1"/>
</dbReference>
<dbReference type="GO" id="GO:0071034">
    <property type="term" value="P:CUT catabolic process"/>
    <property type="evidence" value="ECO:0007669"/>
    <property type="project" value="TreeGrafter"/>
</dbReference>